<comment type="similarity">
    <text evidence="1 4">Belongs to the prolyl-tRNA editing family. YbaK/EbsC subfamily.</text>
</comment>
<dbReference type="Pfam" id="PF04073">
    <property type="entry name" value="tRNA_edit"/>
    <property type="match status" value="1"/>
</dbReference>
<evidence type="ECO:0000256" key="1">
    <source>
        <dbReference type="ARBA" id="ARBA00009798"/>
    </source>
</evidence>
<organism evidence="6 7">
    <name type="scientific">Tomitella cavernea</name>
    <dbReference type="NCBI Taxonomy" id="1387982"/>
    <lineage>
        <taxon>Bacteria</taxon>
        <taxon>Bacillati</taxon>
        <taxon>Actinomycetota</taxon>
        <taxon>Actinomycetes</taxon>
        <taxon>Mycobacteriales</taxon>
        <taxon>Tomitella</taxon>
    </lineage>
</organism>
<feature type="domain" description="YbaK/aminoacyl-tRNA synthetase-associated" evidence="5">
    <location>
        <begin position="36"/>
        <end position="151"/>
    </location>
</feature>
<evidence type="ECO:0000313" key="6">
    <source>
        <dbReference type="EMBL" id="GAA4819553.1"/>
    </source>
</evidence>
<evidence type="ECO:0000313" key="7">
    <source>
        <dbReference type="Proteomes" id="UP001500839"/>
    </source>
</evidence>
<dbReference type="InterPro" id="IPR004369">
    <property type="entry name" value="Prolyl-tRNA_editing_YbaK/EbsC"/>
</dbReference>
<dbReference type="CDD" id="cd00002">
    <property type="entry name" value="YbaK_deacylase"/>
    <property type="match status" value="1"/>
</dbReference>
<gene>
    <name evidence="6" type="primary">ybaK</name>
    <name evidence="6" type="ORF">GCM10023353_29020</name>
</gene>
<evidence type="ECO:0000256" key="4">
    <source>
        <dbReference type="PIRNR" id="PIRNR006181"/>
    </source>
</evidence>
<dbReference type="InterPro" id="IPR036754">
    <property type="entry name" value="YbaK/aa-tRNA-synt-asso_dom_sf"/>
</dbReference>
<name>A0ABP9CVI9_9ACTN</name>
<protein>
    <recommendedName>
        <fullName evidence="4">Cys-tRNA(Pro)/Cys-tRNA(Cys) deacylase</fullName>
        <ecNumber evidence="4">4.2.-.-</ecNumber>
    </recommendedName>
</protein>
<keyword evidence="2 4" id="KW-0648">Protein biosynthesis</keyword>
<dbReference type="EMBL" id="BAABKQ010000001">
    <property type="protein sequence ID" value="GAA4819553.1"/>
    <property type="molecule type" value="Genomic_DNA"/>
</dbReference>
<evidence type="ECO:0000256" key="3">
    <source>
        <dbReference type="ARBA" id="ARBA00023239"/>
    </source>
</evidence>
<evidence type="ECO:0000259" key="5">
    <source>
        <dbReference type="Pfam" id="PF04073"/>
    </source>
</evidence>
<dbReference type="InterPro" id="IPR007214">
    <property type="entry name" value="YbaK/aa-tRNA-synth-assoc-dom"/>
</dbReference>
<dbReference type="EC" id="4.2.-.-" evidence="4"/>
<proteinExistence type="inferred from homology"/>
<dbReference type="Proteomes" id="UP001500839">
    <property type="component" value="Unassembled WGS sequence"/>
</dbReference>
<accession>A0ABP9CVI9</accession>
<dbReference type="PANTHER" id="PTHR30411:SF0">
    <property type="entry name" value="CYS-TRNA(PRO)_CYS-TRNA(CYS) DEACYLASE YBAK"/>
    <property type="match status" value="1"/>
</dbReference>
<comment type="caution">
    <text evidence="6">The sequence shown here is derived from an EMBL/GenBank/DDBJ whole genome shotgun (WGS) entry which is preliminary data.</text>
</comment>
<reference evidence="7" key="1">
    <citation type="journal article" date="2019" name="Int. J. Syst. Evol. Microbiol.">
        <title>The Global Catalogue of Microorganisms (GCM) 10K type strain sequencing project: providing services to taxonomists for standard genome sequencing and annotation.</title>
        <authorList>
            <consortium name="The Broad Institute Genomics Platform"/>
            <consortium name="The Broad Institute Genome Sequencing Center for Infectious Disease"/>
            <person name="Wu L."/>
            <person name="Ma J."/>
        </authorList>
    </citation>
    <scope>NUCLEOTIDE SEQUENCE [LARGE SCALE GENOMIC DNA]</scope>
    <source>
        <strain evidence="7">JCM 18542</strain>
    </source>
</reference>
<dbReference type="RefSeq" id="WP_200174294.1">
    <property type="nucleotide sequence ID" value="NZ_BAABKQ010000001.1"/>
</dbReference>
<evidence type="ECO:0000256" key="2">
    <source>
        <dbReference type="ARBA" id="ARBA00022917"/>
    </source>
</evidence>
<dbReference type="Gene3D" id="3.90.960.10">
    <property type="entry name" value="YbaK/aminoacyl-tRNA synthetase-associated domain"/>
    <property type="match status" value="1"/>
</dbReference>
<keyword evidence="7" id="KW-1185">Reference proteome</keyword>
<dbReference type="SUPFAM" id="SSF55826">
    <property type="entry name" value="YbaK/ProRS associated domain"/>
    <property type="match status" value="1"/>
</dbReference>
<keyword evidence="3 4" id="KW-0456">Lyase</keyword>
<sequence>MSGTSTPATVAATQAGVVHRVHEYAHDRRVRTFGAEAVRALTAELDVAPEQIFKTLLIKVDDTLAVAVLPVPSALSLKAVAKALGGRRAVMADHAEAERATGYVVGGISPFGQRRRLPTVVDESALDFDVVLCSAGRRGLDLELQPLDLIALADAVTARITTN</sequence>
<dbReference type="PIRSF" id="PIRSF006181">
    <property type="entry name" value="EbsC_YbaK"/>
    <property type="match status" value="1"/>
</dbReference>
<dbReference type="PANTHER" id="PTHR30411">
    <property type="entry name" value="CYTOPLASMIC PROTEIN"/>
    <property type="match status" value="1"/>
</dbReference>